<accession>A0A645D0W9</accession>
<evidence type="ECO:0000256" key="1">
    <source>
        <dbReference type="ARBA" id="ARBA00004141"/>
    </source>
</evidence>
<name>A0A645D0W9_9ZZZZ</name>
<dbReference type="Pfam" id="PF02674">
    <property type="entry name" value="Colicin_V"/>
    <property type="match status" value="1"/>
</dbReference>
<gene>
    <name evidence="5" type="ORF">SDC9_129926</name>
</gene>
<proteinExistence type="predicted"/>
<comment type="subcellular location">
    <subcellularLocation>
        <location evidence="1">Membrane</location>
        <topology evidence="1">Multi-pass membrane protein</topology>
    </subcellularLocation>
</comment>
<dbReference type="EMBL" id="VSSQ01031816">
    <property type="protein sequence ID" value="MPM82864.1"/>
    <property type="molecule type" value="Genomic_DNA"/>
</dbReference>
<dbReference type="AlphaFoldDB" id="A0A645D0W9"/>
<keyword evidence="2" id="KW-0812">Transmembrane</keyword>
<keyword evidence="3" id="KW-1133">Transmembrane helix</keyword>
<dbReference type="InterPro" id="IPR003825">
    <property type="entry name" value="Colicin-V_CvpA"/>
</dbReference>
<sequence>MVILLLWTLLSHALDLVAKLPVLHFFNKTGGFVLGTAKGVLVLFVVLRAAEYLGNFIPAGMAENTVLLKWFLTADPLALFP</sequence>
<evidence type="ECO:0000256" key="3">
    <source>
        <dbReference type="ARBA" id="ARBA00022989"/>
    </source>
</evidence>
<evidence type="ECO:0000313" key="5">
    <source>
        <dbReference type="EMBL" id="MPM82864.1"/>
    </source>
</evidence>
<organism evidence="5">
    <name type="scientific">bioreactor metagenome</name>
    <dbReference type="NCBI Taxonomy" id="1076179"/>
    <lineage>
        <taxon>unclassified sequences</taxon>
        <taxon>metagenomes</taxon>
        <taxon>ecological metagenomes</taxon>
    </lineage>
</organism>
<evidence type="ECO:0008006" key="6">
    <source>
        <dbReference type="Google" id="ProtNLM"/>
    </source>
</evidence>
<keyword evidence="4" id="KW-0472">Membrane</keyword>
<dbReference type="GO" id="GO:0009403">
    <property type="term" value="P:toxin biosynthetic process"/>
    <property type="evidence" value="ECO:0007669"/>
    <property type="project" value="InterPro"/>
</dbReference>
<reference evidence="5" key="1">
    <citation type="submission" date="2019-08" db="EMBL/GenBank/DDBJ databases">
        <authorList>
            <person name="Kucharzyk K."/>
            <person name="Murdoch R.W."/>
            <person name="Higgins S."/>
            <person name="Loffler F."/>
        </authorList>
    </citation>
    <scope>NUCLEOTIDE SEQUENCE</scope>
</reference>
<dbReference type="GO" id="GO:0016020">
    <property type="term" value="C:membrane"/>
    <property type="evidence" value="ECO:0007669"/>
    <property type="project" value="UniProtKB-SubCell"/>
</dbReference>
<protein>
    <recommendedName>
        <fullName evidence="6">Colicin V production protein</fullName>
    </recommendedName>
</protein>
<evidence type="ECO:0000256" key="2">
    <source>
        <dbReference type="ARBA" id="ARBA00022692"/>
    </source>
</evidence>
<evidence type="ECO:0000256" key="4">
    <source>
        <dbReference type="ARBA" id="ARBA00023136"/>
    </source>
</evidence>
<comment type="caution">
    <text evidence="5">The sequence shown here is derived from an EMBL/GenBank/DDBJ whole genome shotgun (WGS) entry which is preliminary data.</text>
</comment>